<feature type="region of interest" description="Disordered" evidence="15">
    <location>
        <begin position="261"/>
        <end position="321"/>
    </location>
</feature>
<keyword evidence="3" id="KW-1003">Cell membrane</keyword>
<dbReference type="Pfam" id="PF01764">
    <property type="entry name" value="Lipase_3"/>
    <property type="match status" value="1"/>
</dbReference>
<dbReference type="GO" id="GO:0046872">
    <property type="term" value="F:metal ion binding"/>
    <property type="evidence" value="ECO:0007669"/>
    <property type="project" value="UniProtKB-KW"/>
</dbReference>
<keyword evidence="8" id="KW-0106">Calcium</keyword>
<keyword evidence="4" id="KW-0597">Phosphoprotein</keyword>
<comment type="cofactor">
    <cofactor evidence="1">
        <name>Ca(2+)</name>
        <dbReference type="ChEBI" id="CHEBI:29108"/>
    </cofactor>
</comment>
<dbReference type="InterPro" id="IPR052214">
    <property type="entry name" value="DAG_Lipase-Related"/>
</dbReference>
<feature type="transmembrane region" description="Helical" evidence="16">
    <location>
        <begin position="65"/>
        <end position="86"/>
    </location>
</feature>
<evidence type="ECO:0000256" key="7">
    <source>
        <dbReference type="ARBA" id="ARBA00022801"/>
    </source>
</evidence>
<name>L1JBD4_GUITC</name>
<evidence type="ECO:0000256" key="8">
    <source>
        <dbReference type="ARBA" id="ARBA00022837"/>
    </source>
</evidence>
<dbReference type="Proteomes" id="UP000011087">
    <property type="component" value="Unassembled WGS sequence"/>
</dbReference>
<reference evidence="20" key="2">
    <citation type="submission" date="2012-11" db="EMBL/GenBank/DDBJ databases">
        <authorList>
            <person name="Kuo A."/>
            <person name="Curtis B.A."/>
            <person name="Tanifuji G."/>
            <person name="Burki F."/>
            <person name="Gruber A."/>
            <person name="Irimia M."/>
            <person name="Maruyama S."/>
            <person name="Arias M.C."/>
            <person name="Ball S.G."/>
            <person name="Gile G.H."/>
            <person name="Hirakawa Y."/>
            <person name="Hopkins J.F."/>
            <person name="Rensing S.A."/>
            <person name="Schmutz J."/>
            <person name="Symeonidi A."/>
            <person name="Elias M."/>
            <person name="Eveleigh R.J."/>
            <person name="Herman E.K."/>
            <person name="Klute M.J."/>
            <person name="Nakayama T."/>
            <person name="Obornik M."/>
            <person name="Reyes-Prieto A."/>
            <person name="Armbrust E.V."/>
            <person name="Aves S.J."/>
            <person name="Beiko R.G."/>
            <person name="Coutinho P."/>
            <person name="Dacks J.B."/>
            <person name="Durnford D.G."/>
            <person name="Fast N.M."/>
            <person name="Green B.R."/>
            <person name="Grisdale C."/>
            <person name="Hempe F."/>
            <person name="Henrissat B."/>
            <person name="Hoppner M.P."/>
            <person name="Ishida K.-I."/>
            <person name="Kim E."/>
            <person name="Koreny L."/>
            <person name="Kroth P.G."/>
            <person name="Liu Y."/>
            <person name="Malik S.-B."/>
            <person name="Maier U.G."/>
            <person name="McRose D."/>
            <person name="Mock T."/>
            <person name="Neilson J.A."/>
            <person name="Onodera N.T."/>
            <person name="Poole A.M."/>
            <person name="Pritham E.J."/>
            <person name="Richards T.A."/>
            <person name="Rocap G."/>
            <person name="Roy S.W."/>
            <person name="Sarai C."/>
            <person name="Schaack S."/>
            <person name="Shirato S."/>
            <person name="Slamovits C.H."/>
            <person name="Spencer D.F."/>
            <person name="Suzuki S."/>
            <person name="Worden A.Z."/>
            <person name="Zauner S."/>
            <person name="Barry K."/>
            <person name="Bell C."/>
            <person name="Bharti A.K."/>
            <person name="Crow J.A."/>
            <person name="Grimwood J."/>
            <person name="Kramer R."/>
            <person name="Lindquist E."/>
            <person name="Lucas S."/>
            <person name="Salamov A."/>
            <person name="McFadden G.I."/>
            <person name="Lane C.E."/>
            <person name="Keeling P.J."/>
            <person name="Gray M.W."/>
            <person name="Grigoriev I.V."/>
            <person name="Archibald J.M."/>
        </authorList>
    </citation>
    <scope>NUCLEOTIDE SEQUENCE</scope>
    <source>
        <strain evidence="20">CCMP2712</strain>
    </source>
</reference>
<dbReference type="RefSeq" id="XP_005832612.1">
    <property type="nucleotide sequence ID" value="XM_005832555.1"/>
</dbReference>
<dbReference type="EMBL" id="JH992998">
    <property type="protein sequence ID" value="EKX45632.1"/>
    <property type="molecule type" value="Genomic_DNA"/>
</dbReference>
<dbReference type="EnsemblProtists" id="EKX45632">
    <property type="protein sequence ID" value="EKX45632"/>
    <property type="gene ID" value="GUITHDRAFT_108508"/>
</dbReference>
<evidence type="ECO:0000313" key="18">
    <source>
        <dbReference type="EMBL" id="EKX45632.1"/>
    </source>
</evidence>
<dbReference type="OrthoDB" id="438440at2759"/>
<evidence type="ECO:0000313" key="20">
    <source>
        <dbReference type="Proteomes" id="UP000011087"/>
    </source>
</evidence>
<feature type="transmembrane region" description="Helical" evidence="16">
    <location>
        <begin position="106"/>
        <end position="128"/>
    </location>
</feature>
<dbReference type="eggNOG" id="KOG2088">
    <property type="taxonomic scope" value="Eukaryota"/>
</dbReference>
<evidence type="ECO:0000256" key="10">
    <source>
        <dbReference type="ARBA" id="ARBA00022989"/>
    </source>
</evidence>
<reference evidence="19" key="3">
    <citation type="submission" date="2016-03" db="UniProtKB">
        <authorList>
            <consortium name="EnsemblProtists"/>
        </authorList>
    </citation>
    <scope>IDENTIFICATION</scope>
</reference>
<comment type="subcellular location">
    <subcellularLocation>
        <location evidence="2">Cell membrane</location>
        <topology evidence="2">Multi-pass membrane protein</topology>
    </subcellularLocation>
</comment>
<organism evidence="18">
    <name type="scientific">Guillardia theta (strain CCMP2712)</name>
    <name type="common">Cryptophyte</name>
    <dbReference type="NCBI Taxonomy" id="905079"/>
    <lineage>
        <taxon>Eukaryota</taxon>
        <taxon>Cryptophyceae</taxon>
        <taxon>Pyrenomonadales</taxon>
        <taxon>Geminigeraceae</taxon>
        <taxon>Guillardia</taxon>
    </lineage>
</organism>
<dbReference type="GeneID" id="17302374"/>
<dbReference type="OMA" id="KVWECRL"/>
<dbReference type="EC" id="3.1.1.116" evidence="14"/>
<keyword evidence="6" id="KW-0479">Metal-binding</keyword>
<keyword evidence="11" id="KW-0443">Lipid metabolism</keyword>
<evidence type="ECO:0000256" key="3">
    <source>
        <dbReference type="ARBA" id="ARBA00022475"/>
    </source>
</evidence>
<evidence type="ECO:0000256" key="15">
    <source>
        <dbReference type="SAM" id="MobiDB-lite"/>
    </source>
</evidence>
<dbReference type="InterPro" id="IPR029058">
    <property type="entry name" value="AB_hydrolase_fold"/>
</dbReference>
<evidence type="ECO:0000256" key="9">
    <source>
        <dbReference type="ARBA" id="ARBA00022963"/>
    </source>
</evidence>
<dbReference type="InterPro" id="IPR002921">
    <property type="entry name" value="Fungal_lipase-type"/>
</dbReference>
<evidence type="ECO:0000256" key="1">
    <source>
        <dbReference type="ARBA" id="ARBA00001913"/>
    </source>
</evidence>
<keyword evidence="5 16" id="KW-0812">Transmembrane</keyword>
<dbReference type="PANTHER" id="PTHR45792">
    <property type="entry name" value="DIACYLGLYCEROL LIPASE HOMOLOG-RELATED"/>
    <property type="match status" value="1"/>
</dbReference>
<evidence type="ECO:0000256" key="5">
    <source>
        <dbReference type="ARBA" id="ARBA00022692"/>
    </source>
</evidence>
<dbReference type="PANTHER" id="PTHR45792:SF8">
    <property type="entry name" value="DIACYLGLYCEROL LIPASE-ALPHA"/>
    <property type="match status" value="1"/>
</dbReference>
<evidence type="ECO:0000256" key="16">
    <source>
        <dbReference type="SAM" id="Phobius"/>
    </source>
</evidence>
<keyword evidence="9" id="KW-0442">Lipid degradation</keyword>
<dbReference type="CDD" id="cd00519">
    <property type="entry name" value="Lipase_3"/>
    <property type="match status" value="1"/>
</dbReference>
<dbReference type="GO" id="GO:0005886">
    <property type="term" value="C:plasma membrane"/>
    <property type="evidence" value="ECO:0007669"/>
    <property type="project" value="UniProtKB-SubCell"/>
</dbReference>
<sequence length="809" mass="88648">MPALRLLGRAWLVGSDDLVLPAAIGSFLRACLLGTLIAFHYTLSGDISCSSDWCPAVFVERCIDLYVYGIILLMGATCFLEALIAISSSKGRIMEERSRRPVSTLVLVHVLVSLLEAAWTAWAAIVFLSPSLECKGDSPEHEREGEAFLRMIVWISIATIGWMCAGVLFAFDLSGHVDVADIDKLHRHWERRCNFLCCLMPREDDREIALRSLVKSLSSWFAGLDLVPSDIFAALLLLNLWSTVSDTSCLDDIYGQFERTESSAHKDENNKHVGPATLLDHHEDVDNRSKIEEGVSEDSFSSQAGAETEGITGGDSVDGEVEEHHSANAGDISLHSFDSPGFLSALMTATVSSIALGSNSSAGDSQSQGSNEPSATVSAPDMSRSPAELPEAIQPSSREPPSRQSEDVDAGRHETAIEILRRAELYIPYAIACYGMMLQVWRCCSNCCDGFCWILQNILCCTCLSRSSGDGWVDKKALEREAQERDYHIILEAPADAFSPAFFLVADLTLKSVVLAIRGTFSISDTLTDGTAHCCLLPARVREFVQGVLRLGAEHRGGEELADEQVEFESNGPYGHAGMVQAAERLRNLLHDSNFLPLLLSEDHVSHELVKSGIEIPSCRGFRLVVVGHSLGAGVASILSLMLRSEELPVYQDMECFALSCPPVLSRSAAESCEPFITTVAPPFAPSLALSATKIAVGEDMISRMSLRSLQLLRTRALELLILCRRPKWQVTDLKDLCASLPDSQPREGHDALKSKHEIFACGPIQPALRLPGRAFLFETDKSHSMPMLRRMHHTEMEAETSWTCGHQD</sequence>
<dbReference type="AlphaFoldDB" id="L1JBD4"/>
<feature type="region of interest" description="Disordered" evidence="15">
    <location>
        <begin position="357"/>
        <end position="410"/>
    </location>
</feature>
<feature type="compositionally biased region" description="Polar residues" evidence="15">
    <location>
        <begin position="357"/>
        <end position="377"/>
    </location>
</feature>
<keyword evidence="20" id="KW-1185">Reference proteome</keyword>
<protein>
    <recommendedName>
        <fullName evidence="14">sn-1-specific diacylglycerol lipase</fullName>
        <ecNumber evidence="14">3.1.1.116</ecNumber>
    </recommendedName>
</protein>
<keyword evidence="12 16" id="KW-0472">Membrane</keyword>
<evidence type="ECO:0000256" key="4">
    <source>
        <dbReference type="ARBA" id="ARBA00022553"/>
    </source>
</evidence>
<evidence type="ECO:0000256" key="13">
    <source>
        <dbReference type="ARBA" id="ARBA00024531"/>
    </source>
</evidence>
<evidence type="ECO:0000256" key="14">
    <source>
        <dbReference type="ARBA" id="ARBA00026104"/>
    </source>
</evidence>
<evidence type="ECO:0000259" key="17">
    <source>
        <dbReference type="Pfam" id="PF01764"/>
    </source>
</evidence>
<evidence type="ECO:0000256" key="2">
    <source>
        <dbReference type="ARBA" id="ARBA00004651"/>
    </source>
</evidence>
<dbReference type="SUPFAM" id="SSF53474">
    <property type="entry name" value="alpha/beta-Hydrolases"/>
    <property type="match status" value="1"/>
</dbReference>
<evidence type="ECO:0000313" key="19">
    <source>
        <dbReference type="EnsemblProtists" id="EKX45632"/>
    </source>
</evidence>
<dbReference type="PaxDb" id="55529-EKX45632"/>
<dbReference type="HOGENOM" id="CLU_008300_2_1_1"/>
<evidence type="ECO:0000256" key="12">
    <source>
        <dbReference type="ARBA" id="ARBA00023136"/>
    </source>
</evidence>
<feature type="compositionally biased region" description="Basic and acidic residues" evidence="15">
    <location>
        <begin position="261"/>
        <end position="271"/>
    </location>
</feature>
<comment type="catalytic activity">
    <reaction evidence="13">
        <text>a 1,2-diacyl-sn-glycerol + H2O = a 2-acylglycerol + a fatty acid + H(+)</text>
        <dbReference type="Rhea" id="RHEA:33275"/>
        <dbReference type="ChEBI" id="CHEBI:15377"/>
        <dbReference type="ChEBI" id="CHEBI:15378"/>
        <dbReference type="ChEBI" id="CHEBI:17389"/>
        <dbReference type="ChEBI" id="CHEBI:17815"/>
        <dbReference type="ChEBI" id="CHEBI:28868"/>
        <dbReference type="EC" id="3.1.1.116"/>
    </reaction>
    <physiologicalReaction direction="left-to-right" evidence="13">
        <dbReference type="Rhea" id="RHEA:33276"/>
    </physiologicalReaction>
</comment>
<dbReference type="GO" id="GO:0016298">
    <property type="term" value="F:lipase activity"/>
    <property type="evidence" value="ECO:0007669"/>
    <property type="project" value="TreeGrafter"/>
</dbReference>
<gene>
    <name evidence="18" type="ORF">GUITHDRAFT_108508</name>
</gene>
<accession>L1JBD4</accession>
<dbReference type="Gene3D" id="3.40.50.1820">
    <property type="entry name" value="alpha/beta hydrolase"/>
    <property type="match status" value="1"/>
</dbReference>
<feature type="compositionally biased region" description="Basic and acidic residues" evidence="15">
    <location>
        <begin position="279"/>
        <end position="293"/>
    </location>
</feature>
<dbReference type="GO" id="GO:0016042">
    <property type="term" value="P:lipid catabolic process"/>
    <property type="evidence" value="ECO:0007669"/>
    <property type="project" value="UniProtKB-KW"/>
</dbReference>
<evidence type="ECO:0000256" key="11">
    <source>
        <dbReference type="ARBA" id="ARBA00023098"/>
    </source>
</evidence>
<keyword evidence="10 16" id="KW-1133">Transmembrane helix</keyword>
<evidence type="ECO:0000256" key="6">
    <source>
        <dbReference type="ARBA" id="ARBA00022723"/>
    </source>
</evidence>
<feature type="transmembrane region" description="Helical" evidence="16">
    <location>
        <begin position="148"/>
        <end position="171"/>
    </location>
</feature>
<proteinExistence type="predicted"/>
<keyword evidence="7" id="KW-0378">Hydrolase</keyword>
<feature type="transmembrane region" description="Helical" evidence="16">
    <location>
        <begin position="20"/>
        <end position="43"/>
    </location>
</feature>
<dbReference type="KEGG" id="gtt:GUITHDRAFT_108508"/>
<feature type="domain" description="Fungal lipase-type" evidence="17">
    <location>
        <begin position="515"/>
        <end position="674"/>
    </location>
</feature>
<reference evidence="18 20" key="1">
    <citation type="journal article" date="2012" name="Nature">
        <title>Algal genomes reveal evolutionary mosaicism and the fate of nucleomorphs.</title>
        <authorList>
            <consortium name="DOE Joint Genome Institute"/>
            <person name="Curtis B.A."/>
            <person name="Tanifuji G."/>
            <person name="Burki F."/>
            <person name="Gruber A."/>
            <person name="Irimia M."/>
            <person name="Maruyama S."/>
            <person name="Arias M.C."/>
            <person name="Ball S.G."/>
            <person name="Gile G.H."/>
            <person name="Hirakawa Y."/>
            <person name="Hopkins J.F."/>
            <person name="Kuo A."/>
            <person name="Rensing S.A."/>
            <person name="Schmutz J."/>
            <person name="Symeonidi A."/>
            <person name="Elias M."/>
            <person name="Eveleigh R.J."/>
            <person name="Herman E.K."/>
            <person name="Klute M.J."/>
            <person name="Nakayama T."/>
            <person name="Obornik M."/>
            <person name="Reyes-Prieto A."/>
            <person name="Armbrust E.V."/>
            <person name="Aves S.J."/>
            <person name="Beiko R.G."/>
            <person name="Coutinho P."/>
            <person name="Dacks J.B."/>
            <person name="Durnford D.G."/>
            <person name="Fast N.M."/>
            <person name="Green B.R."/>
            <person name="Grisdale C.J."/>
            <person name="Hempel F."/>
            <person name="Henrissat B."/>
            <person name="Hoppner M.P."/>
            <person name="Ishida K."/>
            <person name="Kim E."/>
            <person name="Koreny L."/>
            <person name="Kroth P.G."/>
            <person name="Liu Y."/>
            <person name="Malik S.B."/>
            <person name="Maier U.G."/>
            <person name="McRose D."/>
            <person name="Mock T."/>
            <person name="Neilson J.A."/>
            <person name="Onodera N.T."/>
            <person name="Poole A.M."/>
            <person name="Pritham E.J."/>
            <person name="Richards T.A."/>
            <person name="Rocap G."/>
            <person name="Roy S.W."/>
            <person name="Sarai C."/>
            <person name="Schaack S."/>
            <person name="Shirato S."/>
            <person name="Slamovits C.H."/>
            <person name="Spencer D.F."/>
            <person name="Suzuki S."/>
            <person name="Worden A.Z."/>
            <person name="Zauner S."/>
            <person name="Barry K."/>
            <person name="Bell C."/>
            <person name="Bharti A.K."/>
            <person name="Crow J.A."/>
            <person name="Grimwood J."/>
            <person name="Kramer R."/>
            <person name="Lindquist E."/>
            <person name="Lucas S."/>
            <person name="Salamov A."/>
            <person name="McFadden G.I."/>
            <person name="Lane C.E."/>
            <person name="Keeling P.J."/>
            <person name="Gray M.W."/>
            <person name="Grigoriev I.V."/>
            <person name="Archibald J.M."/>
        </authorList>
    </citation>
    <scope>NUCLEOTIDE SEQUENCE</scope>
    <source>
        <strain evidence="18 20">CCMP2712</strain>
    </source>
</reference>
<feature type="compositionally biased region" description="Basic and acidic residues" evidence="15">
    <location>
        <begin position="400"/>
        <end position="410"/>
    </location>
</feature>